<name>A0ABQ2MYI8_9MICO</name>
<dbReference type="InterPro" id="IPR012349">
    <property type="entry name" value="Split_barrel_FMN-bd"/>
</dbReference>
<feature type="domain" description="Flavin reductase like" evidence="2">
    <location>
        <begin position="18"/>
        <end position="162"/>
    </location>
</feature>
<proteinExistence type="predicted"/>
<keyword evidence="4" id="KW-1185">Reference proteome</keyword>
<dbReference type="PANTHER" id="PTHR30466:SF1">
    <property type="entry name" value="FMN REDUCTASE (NADH) RUTF"/>
    <property type="match status" value="1"/>
</dbReference>
<organism evidence="3 4">
    <name type="scientific">Microbacterium nanhaiense</name>
    <dbReference type="NCBI Taxonomy" id="1301026"/>
    <lineage>
        <taxon>Bacteria</taxon>
        <taxon>Bacillati</taxon>
        <taxon>Actinomycetota</taxon>
        <taxon>Actinomycetes</taxon>
        <taxon>Micrococcales</taxon>
        <taxon>Microbacteriaceae</taxon>
        <taxon>Microbacterium</taxon>
    </lineage>
</organism>
<dbReference type="EMBL" id="BMMQ01000002">
    <property type="protein sequence ID" value="GGO60594.1"/>
    <property type="molecule type" value="Genomic_DNA"/>
</dbReference>
<sequence>MAHSDPAPELVERFKHAFRDHPLAVTLITATTPEGPVGLTASSVSSVAVDPPAVSFSVTRATGTAGALLRADNLQIHFLAPEHVETARQFSFTGGERFTDGQGWSRDADGALQLAGSRGRLTGTIRDTLSVGGSVLVVAQIDAVEPGAAAQPLIYSDRAFHAFDAGHAAL</sequence>
<evidence type="ECO:0000259" key="2">
    <source>
        <dbReference type="SMART" id="SM00903"/>
    </source>
</evidence>
<evidence type="ECO:0000313" key="4">
    <source>
        <dbReference type="Proteomes" id="UP000638043"/>
    </source>
</evidence>
<dbReference type="InterPro" id="IPR050268">
    <property type="entry name" value="NADH-dep_flavin_reductase"/>
</dbReference>
<dbReference type="SMART" id="SM00903">
    <property type="entry name" value="Flavin_Reduct"/>
    <property type="match status" value="1"/>
</dbReference>
<dbReference type="SUPFAM" id="SSF50475">
    <property type="entry name" value="FMN-binding split barrel"/>
    <property type="match status" value="1"/>
</dbReference>
<dbReference type="InterPro" id="IPR002563">
    <property type="entry name" value="Flavin_Rdtase-like_dom"/>
</dbReference>
<comment type="caution">
    <text evidence="3">The sequence shown here is derived from an EMBL/GenBank/DDBJ whole genome shotgun (WGS) entry which is preliminary data.</text>
</comment>
<dbReference type="RefSeq" id="WP_188699965.1">
    <property type="nucleotide sequence ID" value="NZ_BMMQ01000002.1"/>
</dbReference>
<dbReference type="Pfam" id="PF01613">
    <property type="entry name" value="Flavin_Reduct"/>
    <property type="match status" value="1"/>
</dbReference>
<dbReference type="Gene3D" id="2.30.110.10">
    <property type="entry name" value="Electron Transport, Fmn-binding Protein, Chain A"/>
    <property type="match status" value="1"/>
</dbReference>
<dbReference type="Proteomes" id="UP000638043">
    <property type="component" value="Unassembled WGS sequence"/>
</dbReference>
<evidence type="ECO:0000256" key="1">
    <source>
        <dbReference type="ARBA" id="ARBA00023002"/>
    </source>
</evidence>
<accession>A0ABQ2MYI8</accession>
<evidence type="ECO:0000313" key="3">
    <source>
        <dbReference type="EMBL" id="GGO60594.1"/>
    </source>
</evidence>
<reference evidence="4" key="1">
    <citation type="journal article" date="2019" name="Int. J. Syst. Evol. Microbiol.">
        <title>The Global Catalogue of Microorganisms (GCM) 10K type strain sequencing project: providing services to taxonomists for standard genome sequencing and annotation.</title>
        <authorList>
            <consortium name="The Broad Institute Genomics Platform"/>
            <consortium name="The Broad Institute Genome Sequencing Center for Infectious Disease"/>
            <person name="Wu L."/>
            <person name="Ma J."/>
        </authorList>
    </citation>
    <scope>NUCLEOTIDE SEQUENCE [LARGE SCALE GENOMIC DNA]</scope>
    <source>
        <strain evidence="4">CGMCC 4.7181</strain>
    </source>
</reference>
<protein>
    <submittedName>
        <fullName evidence="3">Flavin oxidoreductase</fullName>
    </submittedName>
</protein>
<gene>
    <name evidence="3" type="ORF">GCM10010910_06400</name>
</gene>
<dbReference type="PANTHER" id="PTHR30466">
    <property type="entry name" value="FLAVIN REDUCTASE"/>
    <property type="match status" value="1"/>
</dbReference>
<keyword evidence="1" id="KW-0560">Oxidoreductase</keyword>